<dbReference type="Proteomes" id="UP000266188">
    <property type="component" value="Unassembled WGS sequence"/>
</dbReference>
<dbReference type="AlphaFoldDB" id="A0A3A2Z678"/>
<comment type="caution">
    <text evidence="1">The sequence shown here is derived from an EMBL/GenBank/DDBJ whole genome shotgun (WGS) entry which is preliminary data.</text>
</comment>
<gene>
    <name evidence="1" type="ORF">PHISCL_09483</name>
</gene>
<organism evidence="1 2">
    <name type="scientific">Aspergillus sclerotialis</name>
    <dbReference type="NCBI Taxonomy" id="2070753"/>
    <lineage>
        <taxon>Eukaryota</taxon>
        <taxon>Fungi</taxon>
        <taxon>Dikarya</taxon>
        <taxon>Ascomycota</taxon>
        <taxon>Pezizomycotina</taxon>
        <taxon>Eurotiomycetes</taxon>
        <taxon>Eurotiomycetidae</taxon>
        <taxon>Eurotiales</taxon>
        <taxon>Aspergillaceae</taxon>
        <taxon>Aspergillus</taxon>
        <taxon>Aspergillus subgen. Polypaecilum</taxon>
    </lineage>
</organism>
<evidence type="ECO:0000313" key="1">
    <source>
        <dbReference type="EMBL" id="RJE18180.1"/>
    </source>
</evidence>
<protein>
    <submittedName>
        <fullName evidence="1">Uncharacterized protein</fullName>
    </submittedName>
</protein>
<proteinExistence type="predicted"/>
<name>A0A3A2Z678_9EURO</name>
<reference evidence="2" key="1">
    <citation type="submission" date="2017-02" db="EMBL/GenBank/DDBJ databases">
        <authorList>
            <person name="Tafer H."/>
            <person name="Lopandic K."/>
        </authorList>
    </citation>
    <scope>NUCLEOTIDE SEQUENCE [LARGE SCALE GENOMIC DNA]</scope>
    <source>
        <strain evidence="2">CBS 366.77</strain>
    </source>
</reference>
<dbReference type="EMBL" id="MVGC01000608">
    <property type="protein sequence ID" value="RJE18180.1"/>
    <property type="molecule type" value="Genomic_DNA"/>
</dbReference>
<evidence type="ECO:0000313" key="2">
    <source>
        <dbReference type="Proteomes" id="UP000266188"/>
    </source>
</evidence>
<keyword evidence="2" id="KW-1185">Reference proteome</keyword>
<accession>A0A3A2Z678</accession>
<sequence length="63" mass="7215">METTADTVKTRVALAKLDLALRWSSVRQCFGYGSGLRRRSRTRKRRIHETKDVLAELLGIVID</sequence>